<name>A0A1H0YIQ9_9FLAO</name>
<evidence type="ECO:0000313" key="2">
    <source>
        <dbReference type="Proteomes" id="UP000199627"/>
    </source>
</evidence>
<reference evidence="2" key="1">
    <citation type="submission" date="2016-10" db="EMBL/GenBank/DDBJ databases">
        <authorList>
            <person name="Varghese N."/>
            <person name="Submissions S."/>
        </authorList>
    </citation>
    <scope>NUCLEOTIDE SEQUENCE [LARGE SCALE GENOMIC DNA]</scope>
    <source>
        <strain evidence="2">DSM 17072</strain>
    </source>
</reference>
<protein>
    <submittedName>
        <fullName evidence="1">Uncharacterized protein</fullName>
    </submittedName>
</protein>
<dbReference type="OrthoDB" id="1245779at2"/>
<dbReference type="EMBL" id="FNKL01000001">
    <property type="protein sequence ID" value="SDQ14796.1"/>
    <property type="molecule type" value="Genomic_DNA"/>
</dbReference>
<evidence type="ECO:0000313" key="1">
    <source>
        <dbReference type="EMBL" id="SDQ14796.1"/>
    </source>
</evidence>
<gene>
    <name evidence="1" type="ORF">SAMN05421664_0738</name>
</gene>
<organism evidence="1 2">
    <name type="scientific">Chryseobacterium soldanellicola</name>
    <dbReference type="NCBI Taxonomy" id="311333"/>
    <lineage>
        <taxon>Bacteria</taxon>
        <taxon>Pseudomonadati</taxon>
        <taxon>Bacteroidota</taxon>
        <taxon>Flavobacteriia</taxon>
        <taxon>Flavobacteriales</taxon>
        <taxon>Weeksellaceae</taxon>
        <taxon>Chryseobacterium group</taxon>
        <taxon>Chryseobacterium</taxon>
    </lineage>
</organism>
<dbReference type="AlphaFoldDB" id="A0A1H0YIQ9"/>
<dbReference type="RefSeq" id="WP_089753711.1">
    <property type="nucleotide sequence ID" value="NZ_FNKL01000001.1"/>
</dbReference>
<keyword evidence="2" id="KW-1185">Reference proteome</keyword>
<accession>A0A1H0YIQ9</accession>
<proteinExistence type="predicted"/>
<sequence>MELPFYLSFRDFEKDYFDNLEKWFEHYHITSEIDFLKSLAELYKPYLSYNFSENKLQTDAVMKVKNCFFPYFDNFGISFCVDYENGKQTKSLKAGINNVSEWKTITMMEYSQHILDKINKYFQKNNLEKEKQNVQDYINNYEIITAKEQTGYCLDYDQHQKTLAFLRAYLPCYGSTVDISLYRNFHFSMVRIADFIDQKLKAVEAFEYSIFSTLKSEAKMKFHIKSHSFLTICN</sequence>
<dbReference type="Proteomes" id="UP000199627">
    <property type="component" value="Unassembled WGS sequence"/>
</dbReference>